<name>A0A6P2CAR4_9NOCA</name>
<evidence type="ECO:0000256" key="1">
    <source>
        <dbReference type="SAM" id="MobiDB-lite"/>
    </source>
</evidence>
<accession>A0A6P2CAR4</accession>
<dbReference type="EMBL" id="QRCM01000001">
    <property type="protein sequence ID" value="TXG89839.1"/>
    <property type="molecule type" value="Genomic_DNA"/>
</dbReference>
<evidence type="ECO:0000313" key="3">
    <source>
        <dbReference type="EMBL" id="TXG89839.1"/>
    </source>
</evidence>
<dbReference type="AlphaFoldDB" id="A0A6P2CAR4"/>
<dbReference type="Pfam" id="PF03756">
    <property type="entry name" value="AfsA"/>
    <property type="match status" value="2"/>
</dbReference>
<dbReference type="Gene3D" id="3.10.129.10">
    <property type="entry name" value="Hotdog Thioesterase"/>
    <property type="match status" value="1"/>
</dbReference>
<evidence type="ECO:0000259" key="2">
    <source>
        <dbReference type="Pfam" id="PF03756"/>
    </source>
</evidence>
<dbReference type="NCBIfam" id="NF041195">
    <property type="entry name" value="ScbA_BarX_GamBu"/>
    <property type="match status" value="1"/>
</dbReference>
<dbReference type="GO" id="GO:0016740">
    <property type="term" value="F:transferase activity"/>
    <property type="evidence" value="ECO:0007669"/>
    <property type="project" value="InterPro"/>
</dbReference>
<comment type="caution">
    <text evidence="3">The sequence shown here is derived from an EMBL/GenBank/DDBJ whole genome shotgun (WGS) entry which is preliminary data.</text>
</comment>
<reference evidence="3 4" key="1">
    <citation type="submission" date="2018-07" db="EMBL/GenBank/DDBJ databases">
        <title>Genome sequence of Rhodococcus rhodnii ATCC 35071 from Rhodnius prolixus.</title>
        <authorList>
            <person name="Patel V."/>
            <person name="Vogel K.J."/>
        </authorList>
    </citation>
    <scope>NUCLEOTIDE SEQUENCE [LARGE SCALE GENOMIC DNA]</scope>
    <source>
        <strain evidence="3 4">ATCC 35071</strain>
    </source>
</reference>
<sequence>MDHRRLHPYRHRVAMRRVAHDPRRRGLTGGLSCPPPTSRRGPGVQMRRRFLCATVMRNWRRGGHMVVETVDSSTPVGRAPEWLSWERTVERSLVHRAAVAEVLLTDSGPTDDTDTHWVAAQLPRLHGFYRPVAGVHDPMLLVEAFRQSASMLGHRVHDVPSGHAFVISALRFTCEAAALRMRDVPARLAMRATFSDVAQRGGTVAGFALAADLFLDDRPAGSAGGYCAVMNPEAYSRMRGGRTSTPRIAIRIDPAPAADVGVARPADVVVGPRRGDEWPIRVDITHPVLFDHPSDHLPGMVTLEAIRQACRMHEGRPHALIQSFDISFHRFVELDAAAFVSVRPTGEPGVLRARVEQDGAVCASGRVQLD</sequence>
<evidence type="ECO:0000313" key="4">
    <source>
        <dbReference type="Proteomes" id="UP000471120"/>
    </source>
</evidence>
<protein>
    <submittedName>
        <fullName evidence="3">A-factor biosynthesis protein</fullName>
    </submittedName>
</protein>
<dbReference type="InterPro" id="IPR005509">
    <property type="entry name" value="AfsA_hotdog_dom"/>
</dbReference>
<organism evidence="3 4">
    <name type="scientific">Rhodococcus rhodnii</name>
    <dbReference type="NCBI Taxonomy" id="38312"/>
    <lineage>
        <taxon>Bacteria</taxon>
        <taxon>Bacillati</taxon>
        <taxon>Actinomycetota</taxon>
        <taxon>Actinomycetes</taxon>
        <taxon>Mycobacteriales</taxon>
        <taxon>Nocardiaceae</taxon>
        <taxon>Rhodococcus</taxon>
    </lineage>
</organism>
<proteinExistence type="predicted"/>
<gene>
    <name evidence="3" type="ORF">DW322_05945</name>
</gene>
<dbReference type="InterPro" id="IPR047757">
    <property type="entry name" value="AfsA-like"/>
</dbReference>
<feature type="region of interest" description="Disordered" evidence="1">
    <location>
        <begin position="19"/>
        <end position="43"/>
    </location>
</feature>
<dbReference type="Proteomes" id="UP000471120">
    <property type="component" value="Unassembled WGS sequence"/>
</dbReference>
<feature type="domain" description="A-factor biosynthesis hotdog" evidence="2">
    <location>
        <begin position="261"/>
        <end position="367"/>
    </location>
</feature>
<feature type="domain" description="A-factor biosynthesis hotdog" evidence="2">
    <location>
        <begin position="93"/>
        <end position="223"/>
    </location>
</feature>